<accession>A0A0V1HTQ0</accession>
<evidence type="ECO:0000313" key="2">
    <source>
        <dbReference type="Proteomes" id="UP000055024"/>
    </source>
</evidence>
<dbReference type="EMBL" id="JYDP01000029">
    <property type="protein sequence ID" value="KRZ13873.1"/>
    <property type="molecule type" value="Genomic_DNA"/>
</dbReference>
<evidence type="ECO:0000313" key="1">
    <source>
        <dbReference type="EMBL" id="KRZ13873.1"/>
    </source>
</evidence>
<comment type="caution">
    <text evidence="1">The sequence shown here is derived from an EMBL/GenBank/DDBJ whole genome shotgun (WGS) entry which is preliminary data.</text>
</comment>
<keyword evidence="2" id="KW-1185">Reference proteome</keyword>
<name>A0A0V1HTQ0_9BILA</name>
<gene>
    <name evidence="1" type="ORF">T11_17868</name>
</gene>
<sequence>MNKQFNDLAKLFSEIVGIDHSITKDAANVAGYVNFLVSLPAALTDGKLIEISHTTLPSVYLEDSLIEMGLVEVKNTKKFVDIGSALSTQRLTTSKFLTILVTQSLTGIPSGVSKYHKTITTHGAAGVMYFHSILFDVNVRLNNPRLVMSGEKSVESLQKPLCGQAGY</sequence>
<dbReference type="Proteomes" id="UP000055024">
    <property type="component" value="Unassembled WGS sequence"/>
</dbReference>
<protein>
    <submittedName>
        <fullName evidence="1">Uncharacterized protein</fullName>
    </submittedName>
</protein>
<dbReference type="AlphaFoldDB" id="A0A0V1HTQ0"/>
<reference evidence="1 2" key="1">
    <citation type="submission" date="2015-01" db="EMBL/GenBank/DDBJ databases">
        <title>Evolution of Trichinella species and genotypes.</title>
        <authorList>
            <person name="Korhonen P.K."/>
            <person name="Edoardo P."/>
            <person name="Giuseppe L.R."/>
            <person name="Gasser R.B."/>
        </authorList>
    </citation>
    <scope>NUCLEOTIDE SEQUENCE [LARGE SCALE GENOMIC DNA]</scope>
    <source>
        <strain evidence="1">ISS1029</strain>
    </source>
</reference>
<proteinExistence type="predicted"/>
<organism evidence="1 2">
    <name type="scientific">Trichinella zimbabwensis</name>
    <dbReference type="NCBI Taxonomy" id="268475"/>
    <lineage>
        <taxon>Eukaryota</taxon>
        <taxon>Metazoa</taxon>
        <taxon>Ecdysozoa</taxon>
        <taxon>Nematoda</taxon>
        <taxon>Enoplea</taxon>
        <taxon>Dorylaimia</taxon>
        <taxon>Trichinellida</taxon>
        <taxon>Trichinellidae</taxon>
        <taxon>Trichinella</taxon>
    </lineage>
</organism>